<name>A0A1I8B652_MELHA</name>
<dbReference type="Proteomes" id="UP000095281">
    <property type="component" value="Unplaced"/>
</dbReference>
<keyword evidence="1" id="KW-1185">Reference proteome</keyword>
<organism evidence="1 2">
    <name type="scientific">Meloidogyne hapla</name>
    <name type="common">Root-knot nematode worm</name>
    <dbReference type="NCBI Taxonomy" id="6305"/>
    <lineage>
        <taxon>Eukaryota</taxon>
        <taxon>Metazoa</taxon>
        <taxon>Ecdysozoa</taxon>
        <taxon>Nematoda</taxon>
        <taxon>Chromadorea</taxon>
        <taxon>Rhabditida</taxon>
        <taxon>Tylenchina</taxon>
        <taxon>Tylenchomorpha</taxon>
        <taxon>Tylenchoidea</taxon>
        <taxon>Meloidogynidae</taxon>
        <taxon>Meloidogyninae</taxon>
        <taxon>Meloidogyne</taxon>
    </lineage>
</organism>
<evidence type="ECO:0000313" key="1">
    <source>
        <dbReference type="Proteomes" id="UP000095281"/>
    </source>
</evidence>
<accession>A0A1I8B652</accession>
<protein>
    <submittedName>
        <fullName evidence="2">Uncharacterized protein</fullName>
    </submittedName>
</protein>
<sequence>MGVLRVFRVLSVEQLNDWPINPTSYFAGGKSLFGCPDNLRISRTDLNYFDMILKVDAFWNNLGLNKFKYEFLGGTNTALKSAITLSIYYKDRRLELFTCGPIRDEILINADRSGCTGWALFIRK</sequence>
<reference evidence="2" key="1">
    <citation type="submission" date="2016-11" db="UniProtKB">
        <authorList>
            <consortium name="WormBaseParasite"/>
        </authorList>
    </citation>
    <scope>IDENTIFICATION</scope>
</reference>
<dbReference type="WBParaSite" id="MhA1_Contig142.frz3.gene9">
    <property type="protein sequence ID" value="MhA1_Contig142.frz3.gene9"/>
    <property type="gene ID" value="MhA1_Contig142.frz3.gene9"/>
</dbReference>
<dbReference type="AlphaFoldDB" id="A0A1I8B652"/>
<proteinExistence type="predicted"/>
<evidence type="ECO:0000313" key="2">
    <source>
        <dbReference type="WBParaSite" id="MhA1_Contig142.frz3.gene9"/>
    </source>
</evidence>